<comment type="similarity">
    <text evidence="2">Belongs to the ORC4 family.</text>
</comment>
<dbReference type="PANTHER" id="PTHR12087:SF0">
    <property type="entry name" value="ORIGIN RECOGNITION COMPLEX SUBUNIT 4"/>
    <property type="match status" value="1"/>
</dbReference>
<dbReference type="GeneID" id="2911569"/>
<dbReference type="RefSeq" id="XP_504002.3">
    <property type="nucleotide sequence ID" value="XM_504002.3"/>
</dbReference>
<dbReference type="GO" id="GO:0006270">
    <property type="term" value="P:DNA replication initiation"/>
    <property type="evidence" value="ECO:0007669"/>
    <property type="project" value="TreeGrafter"/>
</dbReference>
<sequence>MESEFPEIGGEITPTGDEMDVEIVEEVVEPAAPVLPPPQVPKPEAVSETMIDTIKSRTLSILTGKSIPEPIFLDGEKARVYSLMENAIRFGEGNSCIIVGPRGTGKTLIVESALTELEEKYNSAGSQNNFITIRLSGYAQTDDKMAVREIARQLDTVLLNQGQLIENKSISETLNQILSLFDRADIDESEKETVSLVFILDEFDRFCSTTKQTLLYTLFDVAQSSRAPIAVIGLTPRINARELLEKRVRSRFSQRVVQVKRQHGMNDFWAILRNAVIYPENLLTMVKEEGGNKTALHTDVDLDTVRYWNWHWESMFQAGPLRDHVERLFHTTKSCREFFTSAILAVSQANPWINPNDFVTDVFERGVADTESFIEGLSDLELSLIICAAKVEVMFEVDQVNFNLAYEEYIKTAKEQREALRAVDLEGMATGTVAGFRIWSRGVARAAWEKLESLNLLSPVEKSAKRVAKQLASDTSLDDEIRMTRVDVSLQELTNMLGNSHHLIQWTKIRR</sequence>
<evidence type="ECO:0000256" key="6">
    <source>
        <dbReference type="ARBA" id="ARBA00023242"/>
    </source>
</evidence>
<dbReference type="FunFam" id="3.40.50.300:FF:001499">
    <property type="entry name" value="Origin recognition complex subunit 4, putative"/>
    <property type="match status" value="1"/>
</dbReference>
<keyword evidence="4" id="KW-0235">DNA replication</keyword>
<protein>
    <recommendedName>
        <fullName evidence="3">Origin recognition complex subunit 4</fullName>
    </recommendedName>
</protein>
<evidence type="ECO:0000256" key="5">
    <source>
        <dbReference type="ARBA" id="ARBA00023125"/>
    </source>
</evidence>
<evidence type="ECO:0000313" key="9">
    <source>
        <dbReference type="Proteomes" id="UP000182444"/>
    </source>
</evidence>
<dbReference type="GO" id="GO:0005664">
    <property type="term" value="C:nuclear origin of replication recognition complex"/>
    <property type="evidence" value="ECO:0007669"/>
    <property type="project" value="TreeGrafter"/>
</dbReference>
<dbReference type="PANTHER" id="PTHR12087">
    <property type="entry name" value="ORIGIN RECOGNITION COMPLEX SUBUNIT 4"/>
    <property type="match status" value="1"/>
</dbReference>
<dbReference type="Gene3D" id="3.40.50.300">
    <property type="entry name" value="P-loop containing nucleotide triphosphate hydrolases"/>
    <property type="match status" value="1"/>
</dbReference>
<dbReference type="Pfam" id="PF14629">
    <property type="entry name" value="ORC4_C"/>
    <property type="match status" value="1"/>
</dbReference>
<evidence type="ECO:0000256" key="2">
    <source>
        <dbReference type="ARBA" id="ARBA00005334"/>
    </source>
</evidence>
<evidence type="ECO:0000313" key="8">
    <source>
        <dbReference type="EMBL" id="AOW05477.1"/>
    </source>
</evidence>
<dbReference type="EMBL" id="CP017557">
    <property type="protein sequence ID" value="AOW05477.1"/>
    <property type="molecule type" value="Genomic_DNA"/>
</dbReference>
<keyword evidence="6" id="KW-0539">Nucleus</keyword>
<dbReference type="SMART" id="SM00382">
    <property type="entry name" value="AAA"/>
    <property type="match status" value="1"/>
</dbReference>
<dbReference type="eggNOG" id="KOG2228">
    <property type="taxonomic scope" value="Eukaryota"/>
</dbReference>
<dbReference type="InterPro" id="IPR032705">
    <property type="entry name" value="ORC4_C"/>
</dbReference>
<dbReference type="VEuPathDB" id="FungiDB:YALI0_E15928g"/>
<organism evidence="8 9">
    <name type="scientific">Yarrowia lipolytica</name>
    <name type="common">Candida lipolytica</name>
    <dbReference type="NCBI Taxonomy" id="4952"/>
    <lineage>
        <taxon>Eukaryota</taxon>
        <taxon>Fungi</taxon>
        <taxon>Dikarya</taxon>
        <taxon>Ascomycota</taxon>
        <taxon>Saccharomycotina</taxon>
        <taxon>Dipodascomycetes</taxon>
        <taxon>Dipodascales</taxon>
        <taxon>Dipodascales incertae sedis</taxon>
        <taxon>Yarrowia</taxon>
    </lineage>
</organism>
<name>A0A1D8NIP7_YARLL</name>
<gene>
    <name evidence="8" type="ORF">YALI1_E19105g</name>
</gene>
<dbReference type="InterPro" id="IPR041664">
    <property type="entry name" value="AAA_16"/>
</dbReference>
<evidence type="ECO:0000256" key="4">
    <source>
        <dbReference type="ARBA" id="ARBA00022705"/>
    </source>
</evidence>
<dbReference type="KEGG" id="yli:2911569"/>
<dbReference type="GO" id="GO:0003688">
    <property type="term" value="F:DNA replication origin binding"/>
    <property type="evidence" value="ECO:0007669"/>
    <property type="project" value="TreeGrafter"/>
</dbReference>
<proteinExistence type="inferred from homology"/>
<evidence type="ECO:0000256" key="1">
    <source>
        <dbReference type="ARBA" id="ARBA00004123"/>
    </source>
</evidence>
<dbReference type="InterPro" id="IPR016527">
    <property type="entry name" value="ORC4"/>
</dbReference>
<keyword evidence="5" id="KW-0238">DNA-binding</keyword>
<evidence type="ECO:0000259" key="7">
    <source>
        <dbReference type="SMART" id="SM00382"/>
    </source>
</evidence>
<evidence type="ECO:0000256" key="3">
    <source>
        <dbReference type="ARBA" id="ARBA00019083"/>
    </source>
</evidence>
<dbReference type="VEuPathDB" id="FungiDB:YALI1_E19105g"/>
<dbReference type="InterPro" id="IPR003593">
    <property type="entry name" value="AAA+_ATPase"/>
</dbReference>
<dbReference type="Proteomes" id="UP000182444">
    <property type="component" value="Chromosome 1E"/>
</dbReference>
<feature type="domain" description="AAA+ ATPase" evidence="7">
    <location>
        <begin position="92"/>
        <end position="263"/>
    </location>
</feature>
<dbReference type="SUPFAM" id="SSF52540">
    <property type="entry name" value="P-loop containing nucleoside triphosphate hydrolases"/>
    <property type="match status" value="1"/>
</dbReference>
<comment type="subcellular location">
    <subcellularLocation>
        <location evidence="1">Nucleus</location>
    </subcellularLocation>
</comment>
<accession>A0A1D8NIP7</accession>
<dbReference type="InterPro" id="IPR027417">
    <property type="entry name" value="P-loop_NTPase"/>
</dbReference>
<reference evidence="8 9" key="1">
    <citation type="journal article" date="2016" name="PLoS ONE">
        <title>Sequence Assembly of Yarrowia lipolytica Strain W29/CLIB89 Shows Transposable Element Diversity.</title>
        <authorList>
            <person name="Magnan C."/>
            <person name="Yu J."/>
            <person name="Chang I."/>
            <person name="Jahn E."/>
            <person name="Kanomata Y."/>
            <person name="Wu J."/>
            <person name="Zeller M."/>
            <person name="Oakes M."/>
            <person name="Baldi P."/>
            <person name="Sandmeyer S."/>
        </authorList>
    </citation>
    <scope>NUCLEOTIDE SEQUENCE [LARGE SCALE GENOMIC DNA]</scope>
    <source>
        <strain evidence="9">CLIB89(W29)</strain>
    </source>
</reference>
<dbReference type="AlphaFoldDB" id="A0A1D8NIP7"/>
<dbReference type="Pfam" id="PF13191">
    <property type="entry name" value="AAA_16"/>
    <property type="match status" value="1"/>
</dbReference>
<dbReference type="CDD" id="cd00009">
    <property type="entry name" value="AAA"/>
    <property type="match status" value="1"/>
</dbReference>